<name>A0ABX8AP48_9HYPH</name>
<dbReference type="Pfam" id="PF00892">
    <property type="entry name" value="EamA"/>
    <property type="match status" value="1"/>
</dbReference>
<dbReference type="InterPro" id="IPR037185">
    <property type="entry name" value="EmrE-like"/>
</dbReference>
<evidence type="ECO:0000259" key="7">
    <source>
        <dbReference type="Pfam" id="PF00892"/>
    </source>
</evidence>
<keyword evidence="4 6" id="KW-1133">Transmembrane helix</keyword>
<feature type="transmembrane region" description="Helical" evidence="6">
    <location>
        <begin position="191"/>
        <end position="212"/>
    </location>
</feature>
<evidence type="ECO:0000256" key="5">
    <source>
        <dbReference type="ARBA" id="ARBA00023136"/>
    </source>
</evidence>
<dbReference type="SUPFAM" id="SSF103481">
    <property type="entry name" value="Multidrug resistance efflux transporter EmrE"/>
    <property type="match status" value="2"/>
</dbReference>
<evidence type="ECO:0000256" key="4">
    <source>
        <dbReference type="ARBA" id="ARBA00022989"/>
    </source>
</evidence>
<feature type="transmembrane region" description="Helical" evidence="6">
    <location>
        <begin position="135"/>
        <end position="154"/>
    </location>
</feature>
<dbReference type="PANTHER" id="PTHR32322">
    <property type="entry name" value="INNER MEMBRANE TRANSPORTER"/>
    <property type="match status" value="1"/>
</dbReference>
<dbReference type="EMBL" id="CP074126">
    <property type="protein sequence ID" value="QUS56505.1"/>
    <property type="molecule type" value="Genomic_DNA"/>
</dbReference>
<feature type="transmembrane region" description="Helical" evidence="6">
    <location>
        <begin position="104"/>
        <end position="123"/>
    </location>
</feature>
<dbReference type="PANTHER" id="PTHR32322:SF2">
    <property type="entry name" value="EAMA DOMAIN-CONTAINING PROTEIN"/>
    <property type="match status" value="1"/>
</dbReference>
<feature type="transmembrane region" description="Helical" evidence="6">
    <location>
        <begin position="224"/>
        <end position="246"/>
    </location>
</feature>
<organism evidence="8 9">
    <name type="scientific">Pseudovibrio brasiliensis</name>
    <dbReference type="NCBI Taxonomy" id="1898042"/>
    <lineage>
        <taxon>Bacteria</taxon>
        <taxon>Pseudomonadati</taxon>
        <taxon>Pseudomonadota</taxon>
        <taxon>Alphaproteobacteria</taxon>
        <taxon>Hyphomicrobiales</taxon>
        <taxon>Stappiaceae</taxon>
        <taxon>Pseudovibrio</taxon>
    </lineage>
</organism>
<proteinExistence type="inferred from homology"/>
<comment type="subcellular location">
    <subcellularLocation>
        <location evidence="1">Membrane</location>
        <topology evidence="1">Multi-pass membrane protein</topology>
    </subcellularLocation>
</comment>
<evidence type="ECO:0000313" key="8">
    <source>
        <dbReference type="EMBL" id="QUS56505.1"/>
    </source>
</evidence>
<comment type="similarity">
    <text evidence="2">Belongs to the EamA transporter family.</text>
</comment>
<gene>
    <name evidence="8" type="ORF">KGB56_03415</name>
</gene>
<evidence type="ECO:0000256" key="3">
    <source>
        <dbReference type="ARBA" id="ARBA00022692"/>
    </source>
</evidence>
<feature type="transmembrane region" description="Helical" evidence="6">
    <location>
        <begin position="16"/>
        <end position="34"/>
    </location>
</feature>
<dbReference type="Proteomes" id="UP000680706">
    <property type="component" value="Chromosome"/>
</dbReference>
<keyword evidence="5 6" id="KW-0472">Membrane</keyword>
<accession>A0ABX8AP48</accession>
<evidence type="ECO:0000256" key="2">
    <source>
        <dbReference type="ARBA" id="ARBA00007362"/>
    </source>
</evidence>
<evidence type="ECO:0000313" key="9">
    <source>
        <dbReference type="Proteomes" id="UP000680706"/>
    </source>
</evidence>
<feature type="transmembrane region" description="Helical" evidence="6">
    <location>
        <begin position="160"/>
        <end position="179"/>
    </location>
</feature>
<keyword evidence="9" id="KW-1185">Reference proteome</keyword>
<reference evidence="8 9" key="1">
    <citation type="journal article" date="2021" name="Angew. Chem. Int. Ed. Engl.">
        <title>A novel family of nonribosomal peptides modulate collective behavior in Pseudovibrio bacteria isolated from marine sponges.</title>
        <authorList>
            <person name="Ioca L.P."/>
            <person name="Dai Y."/>
            <person name="Kunakom S."/>
            <person name="Diaz-Espinosa J."/>
            <person name="Krunic A."/>
            <person name="Crnkovic C.M."/>
            <person name="Orjala J."/>
            <person name="Sanchez L.M."/>
            <person name="Ferreira A.G."/>
            <person name="Berlinck R.G.S."/>
            <person name="Eustaquio A.S."/>
        </authorList>
    </citation>
    <scope>NUCLEOTIDE SEQUENCE [LARGE SCALE GENOMIC DNA]</scope>
    <source>
        <strain evidence="8 9">Ab134</strain>
    </source>
</reference>
<feature type="domain" description="EamA" evidence="7">
    <location>
        <begin position="19"/>
        <end position="149"/>
    </location>
</feature>
<sequence length="314" mass="33677">MTGSPISSQTDKHKNPTGYIILIGALVGVNYASAKLVTQAGVTALSATLAQLLLAGLFLYLLLRLKREQLSFRRDHIKYYILNGFLGITVPTLIAYWVLKYIPAWLLTVLVTLSPLITAGLTSLVERKLIDPQRLLGITIGLAGISLVTFSSVQEGQFDPIWILFGAAMPLSLAIANIYRNKAYPRDTTSVGVASGTMFSQVLLLLPALLLIDDPAAAAGSMTTVWWIVLGIGLLTAGSYALTFFIQNRTDSVGFSQVGYFATISGVLVAALVFAEPISPVIFVAIAVLFVGLALTNGHLQLPSLRSSNSQHNK</sequence>
<feature type="transmembrane region" description="Helical" evidence="6">
    <location>
        <begin position="79"/>
        <end position="98"/>
    </location>
</feature>
<feature type="transmembrane region" description="Helical" evidence="6">
    <location>
        <begin position="281"/>
        <end position="300"/>
    </location>
</feature>
<dbReference type="InterPro" id="IPR050638">
    <property type="entry name" value="AA-Vitamin_Transporters"/>
</dbReference>
<evidence type="ECO:0000256" key="1">
    <source>
        <dbReference type="ARBA" id="ARBA00004141"/>
    </source>
</evidence>
<feature type="transmembrane region" description="Helical" evidence="6">
    <location>
        <begin position="258"/>
        <end position="275"/>
    </location>
</feature>
<keyword evidence="3 6" id="KW-0812">Transmembrane</keyword>
<dbReference type="RefSeq" id="WP_075699734.1">
    <property type="nucleotide sequence ID" value="NZ_CP074126.1"/>
</dbReference>
<dbReference type="InterPro" id="IPR000620">
    <property type="entry name" value="EamA_dom"/>
</dbReference>
<feature type="transmembrane region" description="Helical" evidence="6">
    <location>
        <begin position="40"/>
        <end position="63"/>
    </location>
</feature>
<evidence type="ECO:0000256" key="6">
    <source>
        <dbReference type="SAM" id="Phobius"/>
    </source>
</evidence>
<protein>
    <submittedName>
        <fullName evidence="8">DMT family transporter</fullName>
    </submittedName>
</protein>